<gene>
    <name evidence="4" type="ORF">MGG_10424</name>
</gene>
<dbReference type="RefSeq" id="XP_003719441.1">
    <property type="nucleotide sequence ID" value="XM_003719393.1"/>
</dbReference>
<dbReference type="STRING" id="242507.G4NGB7"/>
<proteinExistence type="predicted"/>
<dbReference type="AlphaFoldDB" id="G4NGB7"/>
<evidence type="ECO:0000256" key="2">
    <source>
        <dbReference type="SAM" id="SignalP"/>
    </source>
</evidence>
<dbReference type="eggNOG" id="ENOG502S6X4">
    <property type="taxonomic scope" value="Eukaryota"/>
</dbReference>
<keyword evidence="5" id="KW-1185">Reference proteome</keyword>
<dbReference type="CDD" id="cd22191">
    <property type="entry name" value="DPBB_RlpA_EXP_N-like"/>
    <property type="match status" value="1"/>
</dbReference>
<dbReference type="HOGENOM" id="CLU_047639_6_2_1"/>
<dbReference type="GeneID" id="2682036"/>
<dbReference type="PANTHER" id="PTHR31836">
    <property type="match status" value="1"/>
</dbReference>
<reference key="2">
    <citation type="submission" date="2011-05" db="EMBL/GenBank/DDBJ databases">
        <title>The Genome Sequence of Magnaporthe oryzae 70-15.</title>
        <authorList>
            <consortium name="The Broad Institute Genome Sequencing Platform"/>
            <person name="Ma L.-J."/>
            <person name="Dead R."/>
            <person name="Young S.K."/>
            <person name="Zeng Q."/>
            <person name="Gargeya S."/>
            <person name="Fitzgerald M."/>
            <person name="Haas B."/>
            <person name="Abouelleil A."/>
            <person name="Alvarado L."/>
            <person name="Arachchi H.M."/>
            <person name="Berlin A."/>
            <person name="Brown A."/>
            <person name="Chapman S.B."/>
            <person name="Chen Z."/>
            <person name="Dunbar C."/>
            <person name="Freedman E."/>
            <person name="Gearin G."/>
            <person name="Gellesch M."/>
            <person name="Goldberg J."/>
            <person name="Griggs A."/>
            <person name="Gujja S."/>
            <person name="Heiman D."/>
            <person name="Howarth C."/>
            <person name="Larson L."/>
            <person name="Lui A."/>
            <person name="MacDonald P.J.P."/>
            <person name="Mehta T."/>
            <person name="Montmayeur A."/>
            <person name="Murphy C."/>
            <person name="Neiman D."/>
            <person name="Pearson M."/>
            <person name="Priest M."/>
            <person name="Roberts A."/>
            <person name="Saif S."/>
            <person name="Shea T."/>
            <person name="Shenoy N."/>
            <person name="Sisk P."/>
            <person name="Stolte C."/>
            <person name="Sykes S."/>
            <person name="Yandava C."/>
            <person name="Wortman J."/>
            <person name="Nusbaum C."/>
            <person name="Birren B."/>
        </authorList>
    </citation>
    <scope>NUCLEOTIDE SEQUENCE</scope>
    <source>
        <strain>70-15</strain>
    </source>
</reference>
<organism evidence="4 5">
    <name type="scientific">Pyricularia oryzae (strain 70-15 / ATCC MYA-4617 / FGSC 8958)</name>
    <name type="common">Rice blast fungus</name>
    <name type="synonym">Magnaporthe oryzae</name>
    <dbReference type="NCBI Taxonomy" id="242507"/>
    <lineage>
        <taxon>Eukaryota</taxon>
        <taxon>Fungi</taxon>
        <taxon>Dikarya</taxon>
        <taxon>Ascomycota</taxon>
        <taxon>Pezizomycotina</taxon>
        <taxon>Sordariomycetes</taxon>
        <taxon>Sordariomycetidae</taxon>
        <taxon>Magnaporthales</taxon>
        <taxon>Pyriculariaceae</taxon>
        <taxon>Pyricularia</taxon>
    </lineage>
</organism>
<evidence type="ECO:0000313" key="4">
    <source>
        <dbReference type="EMBL" id="EHA47074.1"/>
    </source>
</evidence>
<dbReference type="InterPro" id="IPR009009">
    <property type="entry name" value="RlpA-like_DPBB"/>
</dbReference>
<dbReference type="InterPro" id="IPR051477">
    <property type="entry name" value="Expansin_CellWall"/>
</dbReference>
<dbReference type="OrthoDB" id="623670at2759"/>
<dbReference type="SUPFAM" id="SSF50685">
    <property type="entry name" value="Barwin-like endoglucanases"/>
    <property type="match status" value="1"/>
</dbReference>
<feature type="domain" description="RlpA-like protein double-psi beta-barrel" evidence="3">
    <location>
        <begin position="88"/>
        <end position="135"/>
    </location>
</feature>
<dbReference type="EMBL" id="CM001236">
    <property type="protein sequence ID" value="EHA47074.1"/>
    <property type="molecule type" value="Genomic_DNA"/>
</dbReference>
<dbReference type="InterPro" id="IPR036908">
    <property type="entry name" value="RlpA-like_sf"/>
</dbReference>
<dbReference type="SMR" id="G4NGB7"/>
<evidence type="ECO:0000256" key="1">
    <source>
        <dbReference type="ARBA" id="ARBA00022729"/>
    </source>
</evidence>
<dbReference type="InParanoid" id="G4NGB7"/>
<evidence type="ECO:0000313" key="5">
    <source>
        <dbReference type="Proteomes" id="UP000009058"/>
    </source>
</evidence>
<dbReference type="Pfam" id="PF03330">
    <property type="entry name" value="DPBB_1"/>
    <property type="match status" value="1"/>
</dbReference>
<dbReference type="OMA" id="REHPCGR"/>
<dbReference type="KEGG" id="mgr:MGG_10424"/>
<dbReference type="PANTHER" id="PTHR31836:SF28">
    <property type="entry name" value="SRCR DOMAIN-CONTAINING PROTEIN-RELATED"/>
    <property type="match status" value="1"/>
</dbReference>
<feature type="chain" id="PRO_5003466605" description="RlpA-like protein double-psi beta-barrel domain-containing protein" evidence="2">
    <location>
        <begin position="25"/>
        <end position="142"/>
    </location>
</feature>
<protein>
    <recommendedName>
        <fullName evidence="3">RlpA-like protein double-psi beta-barrel domain-containing protein</fullName>
    </recommendedName>
</protein>
<feature type="signal peptide" evidence="2">
    <location>
        <begin position="1"/>
        <end position="24"/>
    </location>
</feature>
<evidence type="ECO:0000259" key="3">
    <source>
        <dbReference type="Pfam" id="PF03330"/>
    </source>
</evidence>
<accession>G4NGB7</accession>
<name>G4NGB7_PYRO7</name>
<keyword evidence="1 2" id="KW-0732">Signal</keyword>
<dbReference type="Gene3D" id="2.40.40.10">
    <property type="entry name" value="RlpA-like domain"/>
    <property type="match status" value="1"/>
</dbReference>
<reference evidence="4 5" key="1">
    <citation type="journal article" date="2005" name="Nature">
        <title>The genome sequence of the rice blast fungus Magnaporthe grisea.</title>
        <authorList>
            <person name="Dean R.A."/>
            <person name="Talbot N.J."/>
            <person name="Ebbole D.J."/>
            <person name="Farman M.L."/>
            <person name="Mitchell T.K."/>
            <person name="Orbach M.J."/>
            <person name="Thon M."/>
            <person name="Kulkarni R."/>
            <person name="Xu J.R."/>
            <person name="Pan H."/>
            <person name="Read N.D."/>
            <person name="Lee Y.H."/>
            <person name="Carbone I."/>
            <person name="Brown D."/>
            <person name="Oh Y.Y."/>
            <person name="Donofrio N."/>
            <person name="Jeong J.S."/>
            <person name="Soanes D.M."/>
            <person name="Djonovic S."/>
            <person name="Kolomiets E."/>
            <person name="Rehmeyer C."/>
            <person name="Li W."/>
            <person name="Harding M."/>
            <person name="Kim S."/>
            <person name="Lebrun M.H."/>
            <person name="Bohnert H."/>
            <person name="Coughlan S."/>
            <person name="Butler J."/>
            <person name="Calvo S."/>
            <person name="Ma L.J."/>
            <person name="Nicol R."/>
            <person name="Purcell S."/>
            <person name="Nusbaum C."/>
            <person name="Galagan J.E."/>
            <person name="Birren B.W."/>
        </authorList>
    </citation>
    <scope>NUCLEOTIDE SEQUENCE [LARGE SCALE GENOMIC DNA]</scope>
    <source>
        <strain evidence="5">70-15 / ATCC MYA-4617 / FGSC 8958</strain>
    </source>
</reference>
<dbReference type="VEuPathDB" id="FungiDB:MGG_10424"/>
<dbReference type="Proteomes" id="UP000009058">
    <property type="component" value="Chromosome 6"/>
</dbReference>
<sequence length="142" mass="15205">MFERDKRLSVMTLAALATTALGSALPPRHTPPLSTRSTALHTGDITYFHPALGACGRTNGDDDLIGSLPQSFFDRYTPGGNPNLNSLCGTRVRVRRGDRHVDVEVVDRCVGCADGDIDISIGAFKHIADVGEGRVGGSWEQI</sequence>